<dbReference type="RefSeq" id="XP_015702535.1">
    <property type="nucleotide sequence ID" value="XM_015847844.1"/>
</dbReference>
<reference evidence="1 2" key="1">
    <citation type="journal article" date="2011" name="PLoS Genet.">
        <title>Comparative genomic analysis of human fungal pathogens causing paracoccidioidomycosis.</title>
        <authorList>
            <person name="Desjardins C.A."/>
            <person name="Champion M.D."/>
            <person name="Holder J.W."/>
            <person name="Muszewska A."/>
            <person name="Goldberg J."/>
            <person name="Bailao A.M."/>
            <person name="Brigido M.M."/>
            <person name="Ferreira M.E."/>
            <person name="Garcia A.M."/>
            <person name="Grynberg M."/>
            <person name="Gujja S."/>
            <person name="Heiman D.I."/>
            <person name="Henn M.R."/>
            <person name="Kodira C.D."/>
            <person name="Leon-Narvaez H."/>
            <person name="Longo L.V."/>
            <person name="Ma L.J."/>
            <person name="Malavazi I."/>
            <person name="Matsuo A.L."/>
            <person name="Morais F.V."/>
            <person name="Pereira M."/>
            <person name="Rodriguez-Brito S."/>
            <person name="Sakthikumar S."/>
            <person name="Salem-Izacc S.M."/>
            <person name="Sykes S.M."/>
            <person name="Teixeira M.M."/>
            <person name="Vallejo M.C."/>
            <person name="Walter M.E."/>
            <person name="Yandava C."/>
            <person name="Young S."/>
            <person name="Zeng Q."/>
            <person name="Zucker J."/>
            <person name="Felipe M.S."/>
            <person name="Goldman G.H."/>
            <person name="Haas B.J."/>
            <person name="McEwen J.G."/>
            <person name="Nino-Vega G."/>
            <person name="Puccia R."/>
            <person name="San-Blas G."/>
            <person name="Soares C.M."/>
            <person name="Birren B.W."/>
            <person name="Cuomo C.A."/>
        </authorList>
    </citation>
    <scope>NUCLEOTIDE SEQUENCE [LARGE SCALE GENOMIC DNA]</scope>
    <source>
        <strain evidence="2">ATCC MYA-826 / Pb01</strain>
    </source>
</reference>
<organism evidence="1 2">
    <name type="scientific">Paracoccidioides lutzii (strain ATCC MYA-826 / Pb01)</name>
    <name type="common">Paracoccidioides brasiliensis</name>
    <dbReference type="NCBI Taxonomy" id="502779"/>
    <lineage>
        <taxon>Eukaryota</taxon>
        <taxon>Fungi</taxon>
        <taxon>Dikarya</taxon>
        <taxon>Ascomycota</taxon>
        <taxon>Pezizomycotina</taxon>
        <taxon>Eurotiomycetes</taxon>
        <taxon>Eurotiomycetidae</taxon>
        <taxon>Onygenales</taxon>
        <taxon>Ajellomycetaceae</taxon>
        <taxon>Paracoccidioides</taxon>
    </lineage>
</organism>
<dbReference type="Proteomes" id="UP000002059">
    <property type="component" value="Partially assembled WGS sequence"/>
</dbReference>
<evidence type="ECO:0000313" key="1">
    <source>
        <dbReference type="EMBL" id="KGQ00969.1"/>
    </source>
</evidence>
<dbReference type="GeneID" id="26971035"/>
<evidence type="ECO:0000313" key="2">
    <source>
        <dbReference type="Proteomes" id="UP000002059"/>
    </source>
</evidence>
<dbReference type="OrthoDB" id="4184092at2759"/>
<proteinExistence type="predicted"/>
<name>A0A0A2VJ78_PARBA</name>
<protein>
    <submittedName>
        <fullName evidence="1">Uncharacterized protein</fullName>
    </submittedName>
</protein>
<dbReference type="VEuPathDB" id="FungiDB:PAAG_12342"/>
<dbReference type="InterPro" id="IPR021842">
    <property type="entry name" value="DUF3435"/>
</dbReference>
<dbReference type="HOGENOM" id="CLU_1750252_0_0_1"/>
<dbReference type="STRING" id="502779.A0A0A2VJ78"/>
<gene>
    <name evidence="1" type="ORF">PAAG_12342</name>
</gene>
<dbReference type="KEGG" id="pbl:PAAG_12342"/>
<sequence>MLNSAEKLYSVKVLNDKRQQPLLLKNELLNKFVFCQTELTSTGFKIYLDKRMTSSMALRRSPTHTTSAMLELRHLTTALYPEESRSLKYLSVVLDQQDTIQKCKWELDDHEVKLEYVNKVCKTALEHLDDRVLAESNPEVLERLEVFHN</sequence>
<dbReference type="EMBL" id="KN294013">
    <property type="protein sequence ID" value="KGQ00969.1"/>
    <property type="molecule type" value="Genomic_DNA"/>
</dbReference>
<dbReference type="Pfam" id="PF11917">
    <property type="entry name" value="DUF3435"/>
    <property type="match status" value="1"/>
</dbReference>
<dbReference type="AlphaFoldDB" id="A0A0A2VJ78"/>
<keyword evidence="2" id="KW-1185">Reference proteome</keyword>
<accession>A0A0A2VJ78</accession>